<dbReference type="OrthoDB" id="7205167at2"/>
<dbReference type="RefSeq" id="WP_058317099.1">
    <property type="nucleotide sequence ID" value="NZ_CYSF01000001.1"/>
</dbReference>
<keyword evidence="2" id="KW-1185">Reference proteome</keyword>
<name>A0A0P1GKX9_9RHOB</name>
<evidence type="ECO:0000313" key="1">
    <source>
        <dbReference type="EMBL" id="CUH82929.1"/>
    </source>
</evidence>
<organism evidence="1 2">
    <name type="scientific">Thalassovita mediterranea</name>
    <dbReference type="NCBI Taxonomy" id="340021"/>
    <lineage>
        <taxon>Bacteria</taxon>
        <taxon>Pseudomonadati</taxon>
        <taxon>Pseudomonadota</taxon>
        <taxon>Alphaproteobacteria</taxon>
        <taxon>Rhodobacterales</taxon>
        <taxon>Roseobacteraceae</taxon>
        <taxon>Thalassovita</taxon>
    </lineage>
</organism>
<dbReference type="Proteomes" id="UP000051681">
    <property type="component" value="Unassembled WGS sequence"/>
</dbReference>
<accession>A0A0P1GKX9</accession>
<sequence length="78" mass="8622">MDSKYLPETVAGDRAAQLVYVRAVRVADLPPEVQDQAGSRDVLYEVSRPTGEQLALVGDRELAFDLARKNDLDPVTLH</sequence>
<gene>
    <name evidence="1" type="ORF">TM5383_00111</name>
</gene>
<dbReference type="InterPro" id="IPR009531">
    <property type="entry name" value="DUF1150"/>
</dbReference>
<dbReference type="Pfam" id="PF06620">
    <property type="entry name" value="DUF1150"/>
    <property type="match status" value="1"/>
</dbReference>
<proteinExistence type="predicted"/>
<protein>
    <submittedName>
        <fullName evidence="1">Putative small protein</fullName>
    </submittedName>
</protein>
<dbReference type="EMBL" id="CYSF01000001">
    <property type="protein sequence ID" value="CUH82929.1"/>
    <property type="molecule type" value="Genomic_DNA"/>
</dbReference>
<evidence type="ECO:0000313" key="2">
    <source>
        <dbReference type="Proteomes" id="UP000051681"/>
    </source>
</evidence>
<reference evidence="1 2" key="1">
    <citation type="submission" date="2015-09" db="EMBL/GenBank/DDBJ databases">
        <authorList>
            <consortium name="Swine Surveillance"/>
        </authorList>
    </citation>
    <scope>NUCLEOTIDE SEQUENCE [LARGE SCALE GENOMIC DNA]</scope>
    <source>
        <strain evidence="1 2">CECT 8383</strain>
    </source>
</reference>
<dbReference type="STRING" id="340021.TM5383_00111"/>
<dbReference type="AlphaFoldDB" id="A0A0P1GKX9"/>